<dbReference type="InterPro" id="IPR050416">
    <property type="entry name" value="FAD-linked_Oxidoreductase"/>
</dbReference>
<name>A0A0D2IWQ0_9EURO</name>
<keyword evidence="7" id="KW-1185">Reference proteome</keyword>
<evidence type="ECO:0000256" key="2">
    <source>
        <dbReference type="ARBA" id="ARBA00022630"/>
    </source>
</evidence>
<dbReference type="GeneID" id="25298167"/>
<dbReference type="EMBL" id="KN847482">
    <property type="protein sequence ID" value="KIX01030.1"/>
    <property type="molecule type" value="Genomic_DNA"/>
</dbReference>
<evidence type="ECO:0000313" key="6">
    <source>
        <dbReference type="EMBL" id="KIX01030.1"/>
    </source>
</evidence>
<dbReference type="InterPro" id="IPR016169">
    <property type="entry name" value="FAD-bd_PCMH_sub2"/>
</dbReference>
<dbReference type="GO" id="GO:0071949">
    <property type="term" value="F:FAD binding"/>
    <property type="evidence" value="ECO:0007669"/>
    <property type="project" value="InterPro"/>
</dbReference>
<protein>
    <submittedName>
        <fullName evidence="6">Rhinocladiella mackenziei CBS 650.93 unplaced genomic scaffold supercont1.8, whole genome shotgun sequence</fullName>
    </submittedName>
</protein>
<comment type="similarity">
    <text evidence="1">Belongs to the oxygen-dependent FAD-linked oxidoreductase family.</text>
</comment>
<dbReference type="Pfam" id="PF01565">
    <property type="entry name" value="FAD_binding_4"/>
    <property type="match status" value="1"/>
</dbReference>
<dbReference type="InterPro" id="IPR006094">
    <property type="entry name" value="Oxid_FAD_bind_N"/>
</dbReference>
<feature type="domain" description="FAD-binding PCMH-type" evidence="5">
    <location>
        <begin position="1"/>
        <end position="116"/>
    </location>
</feature>
<dbReference type="OrthoDB" id="2151789at2759"/>
<dbReference type="PANTHER" id="PTHR42973">
    <property type="entry name" value="BINDING OXIDOREDUCTASE, PUTATIVE (AFU_ORTHOLOGUE AFUA_1G17690)-RELATED"/>
    <property type="match status" value="1"/>
</dbReference>
<dbReference type="GO" id="GO:0016491">
    <property type="term" value="F:oxidoreductase activity"/>
    <property type="evidence" value="ECO:0007669"/>
    <property type="project" value="UniProtKB-KW"/>
</dbReference>
<keyword evidence="4" id="KW-0560">Oxidoreductase</keyword>
<sequence>MTNVTYDPQTTIASIQLGPRWRDVYADLAPHNVVSMGGRDGDVGVAGFLTGGGNSYYAGRAGLAIDTVVNYEIVLASGKVVNTNKSSNPDLWKALKGGSGSSFGIVTRFDVETLPAVPLWGGMAVHNQTASNQLATALVNFNENNYKNPQDAYLLLSTYNSLVPSDTIIASVIIDTEGTVNASAFSEALQVPAIQTDRKTRSLEEVTVAYQNPGGARIVRFTLTTNNDVEIVKHIWQSHDQIVEDFKASLGSGSFSTQCVVQPLPAYFADISVKKGGNVLGLDSVNTNSILWLGTAAYQNATYDQLVHGKMQNWTANIQSFAKSRAGAVQWQYVNYADSSQSPLGSYGNANVDFIQNSSQEIRSHQHIPVSSSWWVQNIKDIDNTGVLGQRVGSFEEGCYALVIPRAIVQSSTAYSDLAQRASNLESTI</sequence>
<accession>A0A0D2IWQ0</accession>
<evidence type="ECO:0000313" key="7">
    <source>
        <dbReference type="Proteomes" id="UP000053617"/>
    </source>
</evidence>
<dbReference type="InterPro" id="IPR016166">
    <property type="entry name" value="FAD-bd_PCMH"/>
</dbReference>
<dbReference type="AlphaFoldDB" id="A0A0D2IWQ0"/>
<evidence type="ECO:0000256" key="1">
    <source>
        <dbReference type="ARBA" id="ARBA00005466"/>
    </source>
</evidence>
<dbReference type="STRING" id="1442369.A0A0D2IWQ0"/>
<organism evidence="6 7">
    <name type="scientific">Rhinocladiella mackenziei CBS 650.93</name>
    <dbReference type="NCBI Taxonomy" id="1442369"/>
    <lineage>
        <taxon>Eukaryota</taxon>
        <taxon>Fungi</taxon>
        <taxon>Dikarya</taxon>
        <taxon>Ascomycota</taxon>
        <taxon>Pezizomycotina</taxon>
        <taxon>Eurotiomycetes</taxon>
        <taxon>Chaetothyriomycetidae</taxon>
        <taxon>Chaetothyriales</taxon>
        <taxon>Herpotrichiellaceae</taxon>
        <taxon>Rhinocladiella</taxon>
    </lineage>
</organism>
<evidence type="ECO:0000256" key="4">
    <source>
        <dbReference type="ARBA" id="ARBA00023002"/>
    </source>
</evidence>
<dbReference type="PROSITE" id="PS51387">
    <property type="entry name" value="FAD_PCMH"/>
    <property type="match status" value="1"/>
</dbReference>
<dbReference type="InterPro" id="IPR036318">
    <property type="entry name" value="FAD-bd_PCMH-like_sf"/>
</dbReference>
<evidence type="ECO:0000256" key="3">
    <source>
        <dbReference type="ARBA" id="ARBA00022827"/>
    </source>
</evidence>
<dbReference type="PANTHER" id="PTHR42973:SF53">
    <property type="entry name" value="FAD-BINDING PCMH-TYPE DOMAIN-CONTAINING PROTEIN-RELATED"/>
    <property type="match status" value="1"/>
</dbReference>
<reference evidence="6 7" key="1">
    <citation type="submission" date="2015-01" db="EMBL/GenBank/DDBJ databases">
        <title>The Genome Sequence of Rhinocladiella mackenzie CBS 650.93.</title>
        <authorList>
            <consortium name="The Broad Institute Genomics Platform"/>
            <person name="Cuomo C."/>
            <person name="de Hoog S."/>
            <person name="Gorbushina A."/>
            <person name="Stielow B."/>
            <person name="Teixiera M."/>
            <person name="Abouelleil A."/>
            <person name="Chapman S.B."/>
            <person name="Priest M."/>
            <person name="Young S.K."/>
            <person name="Wortman J."/>
            <person name="Nusbaum C."/>
            <person name="Birren B."/>
        </authorList>
    </citation>
    <scope>NUCLEOTIDE SEQUENCE [LARGE SCALE GENOMIC DNA]</scope>
    <source>
        <strain evidence="6 7">CBS 650.93</strain>
    </source>
</reference>
<dbReference type="Gene3D" id="3.30.465.10">
    <property type="match status" value="1"/>
</dbReference>
<proteinExistence type="inferred from homology"/>
<evidence type="ECO:0000259" key="5">
    <source>
        <dbReference type="PROSITE" id="PS51387"/>
    </source>
</evidence>
<dbReference type="SUPFAM" id="SSF56176">
    <property type="entry name" value="FAD-binding/transporter-associated domain-like"/>
    <property type="match status" value="1"/>
</dbReference>
<keyword evidence="2" id="KW-0285">Flavoprotein</keyword>
<dbReference type="HOGENOM" id="CLU_018354_1_4_1"/>
<dbReference type="Proteomes" id="UP000053617">
    <property type="component" value="Unassembled WGS sequence"/>
</dbReference>
<dbReference type="VEuPathDB" id="FungiDB:Z518_10096"/>
<dbReference type="RefSeq" id="XP_013268166.1">
    <property type="nucleotide sequence ID" value="XM_013412712.1"/>
</dbReference>
<gene>
    <name evidence="6" type="ORF">Z518_10096</name>
</gene>
<keyword evidence="3" id="KW-0274">FAD</keyword>